<name>A0A8H6JGS1_9PEZI</name>
<accession>A0A8H6JGS1</accession>
<evidence type="ECO:0000313" key="2">
    <source>
        <dbReference type="Proteomes" id="UP000652219"/>
    </source>
</evidence>
<organism evidence="1 2">
    <name type="scientific">Colletotrichum sojae</name>
    <dbReference type="NCBI Taxonomy" id="2175907"/>
    <lineage>
        <taxon>Eukaryota</taxon>
        <taxon>Fungi</taxon>
        <taxon>Dikarya</taxon>
        <taxon>Ascomycota</taxon>
        <taxon>Pezizomycotina</taxon>
        <taxon>Sordariomycetes</taxon>
        <taxon>Hypocreomycetidae</taxon>
        <taxon>Glomerellales</taxon>
        <taxon>Glomerellaceae</taxon>
        <taxon>Colletotrichum</taxon>
        <taxon>Colletotrichum orchidearum species complex</taxon>
    </lineage>
</organism>
<gene>
    <name evidence="1" type="ORF">CSOJ01_04973</name>
</gene>
<dbReference type="EMBL" id="WIGN01000059">
    <property type="protein sequence ID" value="KAF6812817.1"/>
    <property type="molecule type" value="Genomic_DNA"/>
</dbReference>
<dbReference type="Proteomes" id="UP000652219">
    <property type="component" value="Unassembled WGS sequence"/>
</dbReference>
<reference evidence="1 2" key="1">
    <citation type="journal article" date="2020" name="Phytopathology">
        <title>Genome Sequence Resources of Colletotrichum truncatum, C. plurivorum, C. musicola, and C. sojae: Four Species Pathogenic to Soybean (Glycine max).</title>
        <authorList>
            <person name="Rogerio F."/>
            <person name="Boufleur T.R."/>
            <person name="Ciampi-Guillardi M."/>
            <person name="Sukno S.A."/>
            <person name="Thon M.R."/>
            <person name="Massola Junior N.S."/>
            <person name="Baroncelli R."/>
        </authorList>
    </citation>
    <scope>NUCLEOTIDE SEQUENCE [LARGE SCALE GENOMIC DNA]</scope>
    <source>
        <strain evidence="1 2">LFN0009</strain>
    </source>
</reference>
<proteinExistence type="predicted"/>
<evidence type="ECO:0000313" key="1">
    <source>
        <dbReference type="EMBL" id="KAF6812817.1"/>
    </source>
</evidence>
<protein>
    <submittedName>
        <fullName evidence="1">PFS domain-containing protein</fullName>
    </submittedName>
</protein>
<keyword evidence="2" id="KW-1185">Reference proteome</keyword>
<sequence>MTISDSDTTDHSVSDVIHCTSEQPSISISTDSSVNEHIRRTVFKGLHAQQIRDSHSHHAVIRIDWDPEIYIHAQQFDSTDADLLGPSITLTGSPEKAQCLTANHYVRRTWPSIGNAVMQALCESPRKAQQLGHYGHLFIVRAYGSPDTIAQVAQIFTWLSTALRPSPLTQGVIYCTPSFANNVDQIGISPVLATDAVEFYVDFRFSTHPATVTTGHCWHSMFRNPLVMLALVEVKVNLCLWHHYKKLDGTETSYNDHEKIDIEDPPSMEEVMAARHVIG</sequence>
<comment type="caution">
    <text evidence="1">The sequence shown here is derived from an EMBL/GenBank/DDBJ whole genome shotgun (WGS) entry which is preliminary data.</text>
</comment>
<dbReference type="AlphaFoldDB" id="A0A8H6JGS1"/>